<evidence type="ECO:0000313" key="1">
    <source>
        <dbReference type="EMBL" id="AUX22827.1"/>
    </source>
</evidence>
<organism evidence="1 2">
    <name type="scientific">Sorangium cellulosum</name>
    <name type="common">Polyangium cellulosum</name>
    <dbReference type="NCBI Taxonomy" id="56"/>
    <lineage>
        <taxon>Bacteria</taxon>
        <taxon>Pseudomonadati</taxon>
        <taxon>Myxococcota</taxon>
        <taxon>Polyangia</taxon>
        <taxon>Polyangiales</taxon>
        <taxon>Polyangiaceae</taxon>
        <taxon>Sorangium</taxon>
    </lineage>
</organism>
<dbReference type="EMBL" id="CP012670">
    <property type="protein sequence ID" value="AUX22827.1"/>
    <property type="molecule type" value="Genomic_DNA"/>
</dbReference>
<dbReference type="RefSeq" id="WP_275938751.1">
    <property type="nucleotide sequence ID" value="NZ_CP012670.1"/>
</dbReference>
<protein>
    <submittedName>
        <fullName evidence="1">Uncharacterized protein</fullName>
    </submittedName>
</protein>
<accession>A0A4P2Q0S6</accession>
<sequence length="41" mass="4832">MSSRFLSATNRLTHTLKAYFPQAVDWFHDKEAAIFADFLER</sequence>
<dbReference type="AlphaFoldDB" id="A0A4P2Q0S6"/>
<name>A0A4P2Q0S6_SORCE</name>
<dbReference type="Proteomes" id="UP000295781">
    <property type="component" value="Chromosome"/>
</dbReference>
<gene>
    <name evidence="1" type="ORF">SOCEGT47_033400</name>
</gene>
<reference evidence="1 2" key="1">
    <citation type="submission" date="2015-09" db="EMBL/GenBank/DDBJ databases">
        <title>Sorangium comparison.</title>
        <authorList>
            <person name="Zaburannyi N."/>
            <person name="Bunk B."/>
            <person name="Overmann J."/>
            <person name="Mueller R."/>
        </authorList>
    </citation>
    <scope>NUCLEOTIDE SEQUENCE [LARGE SCALE GENOMIC DNA]</scope>
    <source>
        <strain evidence="1 2">So ceGT47</strain>
    </source>
</reference>
<proteinExistence type="predicted"/>
<evidence type="ECO:0000313" key="2">
    <source>
        <dbReference type="Proteomes" id="UP000295781"/>
    </source>
</evidence>